<sequence>MSESYDEDEALKAALAASLHDARKLHTKSPMTGESVVDLTADSDEPSPPATYLAERAASPSTVDDADLQKAIKLSLLDQASVLTPYRTEEKAEQHHQIAINDSQDSPTKKPSTTTSSGVFARLGIDRKQQEEERLERLARKRKVDEISSTTSPERPAKVKPGSLIDLTSEPAKDSHIVVDKAVSEPNSSGPSFPYLQFPNGAVKKTWAFNCKRENDITFEEVVQKEDLELAVLSSFQWEMDWLFTKFNVKKTRFLLLMGQKIEEMVRDTMADSILDDDFVLIRFQQKEQTERDFADIPTVRLCFVPMAPQVNYLPRKSADSQEQSTTSFFDELVYFLKASTLHDNIIAKLSEFDFSKTENIAFVHTIGGSHGGSAWSWTGVCGLGRAVHMLGLHTQQTLKLDYVTSSVGSLNDQFMRSMYLAAQGDDGLRELTLRTSKTFPSNRWGVTVKQTDGAEWKDNFLVYFPSLKTVEESRARKSGAGTICFQSKWYNQAGFPRHAMRDNLSRREGVLMHSKMLFVRPETGNIVNDAEKTAYRGWAYVGSANLSESAWGRLFLDRSTSKPKLNCRNWECGVIIPIPDDTPNATETTASEARGNDLDQVFGGTVPVPMTVPAPKYGPGNKPWFYLEDYRTV</sequence>
<dbReference type="AlphaFoldDB" id="A0AAF0DN77"/>
<feature type="site" description="Interaction with DNA" evidence="3">
    <location>
        <position position="548"/>
    </location>
</feature>
<dbReference type="PANTHER" id="PTHR12415">
    <property type="entry name" value="TYROSYL-DNA PHOSPHODIESTERASE 1"/>
    <property type="match status" value="1"/>
</dbReference>
<dbReference type="InterPro" id="IPR003903">
    <property type="entry name" value="UIM_dom"/>
</dbReference>
<dbReference type="GO" id="GO:0005634">
    <property type="term" value="C:nucleus"/>
    <property type="evidence" value="ECO:0007669"/>
    <property type="project" value="InterPro"/>
</dbReference>
<protein>
    <recommendedName>
        <fullName evidence="7">PLD phosphodiesterase domain-containing protein</fullName>
    </recommendedName>
</protein>
<dbReference type="CDD" id="cd09123">
    <property type="entry name" value="PLDc_Tdp1_2"/>
    <property type="match status" value="1"/>
</dbReference>
<proteinExistence type="predicted"/>
<feature type="region of interest" description="Disordered" evidence="4">
    <location>
        <begin position="89"/>
        <end position="167"/>
    </location>
</feature>
<evidence type="ECO:0000313" key="6">
    <source>
        <dbReference type="Proteomes" id="UP001219355"/>
    </source>
</evidence>
<gene>
    <name evidence="5" type="ORF">PRK78_007429</name>
</gene>
<dbReference type="EMBL" id="CP120631">
    <property type="protein sequence ID" value="WEW61929.1"/>
    <property type="molecule type" value="Genomic_DNA"/>
</dbReference>
<feature type="binding site" evidence="2">
    <location>
        <position position="516"/>
    </location>
    <ligand>
        <name>substrate</name>
    </ligand>
</feature>
<dbReference type="GO" id="GO:0003697">
    <property type="term" value="F:single-stranded DNA binding"/>
    <property type="evidence" value="ECO:0007669"/>
    <property type="project" value="TreeGrafter"/>
</dbReference>
<dbReference type="SMART" id="SM00726">
    <property type="entry name" value="UIM"/>
    <property type="match status" value="2"/>
</dbReference>
<dbReference type="PANTHER" id="PTHR12415:SF4">
    <property type="entry name" value="TYROSYL-DNA PHOSPHODIESTERASE DOMAIN-CONTAINING PROTEIN"/>
    <property type="match status" value="1"/>
</dbReference>
<evidence type="ECO:0008006" key="7">
    <source>
        <dbReference type="Google" id="ProtNLM"/>
    </source>
</evidence>
<evidence type="ECO:0000256" key="1">
    <source>
        <dbReference type="PIRSR" id="PIRSR610347-1"/>
    </source>
</evidence>
<dbReference type="Proteomes" id="UP001219355">
    <property type="component" value="Chromosome 5"/>
</dbReference>
<feature type="compositionally biased region" description="Basic and acidic residues" evidence="4">
    <location>
        <begin position="124"/>
        <end position="146"/>
    </location>
</feature>
<name>A0AAF0DN77_9EURO</name>
<feature type="region of interest" description="Disordered" evidence="4">
    <location>
        <begin position="21"/>
        <end position="62"/>
    </location>
</feature>
<dbReference type="InterPro" id="IPR010347">
    <property type="entry name" value="Tdp1"/>
</dbReference>
<reference evidence="5" key="1">
    <citation type="submission" date="2023-03" db="EMBL/GenBank/DDBJ databases">
        <title>Emydomyces testavorans Genome Sequence.</title>
        <authorList>
            <person name="Hoyer L."/>
        </authorList>
    </citation>
    <scope>NUCLEOTIDE SEQUENCE</scope>
    <source>
        <strain evidence="5">16-2883</strain>
    </source>
</reference>
<evidence type="ECO:0000256" key="3">
    <source>
        <dbReference type="PIRSR" id="PIRSR610347-3"/>
    </source>
</evidence>
<keyword evidence="6" id="KW-1185">Reference proteome</keyword>
<dbReference type="SUPFAM" id="SSF56024">
    <property type="entry name" value="Phospholipase D/nuclease"/>
    <property type="match status" value="2"/>
</dbReference>
<dbReference type="Gene3D" id="3.30.870.10">
    <property type="entry name" value="Endonuclease Chain A"/>
    <property type="match status" value="2"/>
</dbReference>
<feature type="active site" description="Proton donor/acceptor" evidence="1">
    <location>
        <position position="514"/>
    </location>
</feature>
<dbReference type="GO" id="GO:0006281">
    <property type="term" value="P:DNA repair"/>
    <property type="evidence" value="ECO:0007669"/>
    <property type="project" value="InterPro"/>
</dbReference>
<dbReference type="GO" id="GO:0003690">
    <property type="term" value="F:double-stranded DNA binding"/>
    <property type="evidence" value="ECO:0007669"/>
    <property type="project" value="TreeGrafter"/>
</dbReference>
<dbReference type="Pfam" id="PF06087">
    <property type="entry name" value="Tyr-DNA_phospho"/>
    <property type="match status" value="2"/>
</dbReference>
<evidence type="ECO:0000313" key="5">
    <source>
        <dbReference type="EMBL" id="WEW61929.1"/>
    </source>
</evidence>
<evidence type="ECO:0000256" key="4">
    <source>
        <dbReference type="SAM" id="MobiDB-lite"/>
    </source>
</evidence>
<organism evidence="5 6">
    <name type="scientific">Emydomyces testavorans</name>
    <dbReference type="NCBI Taxonomy" id="2070801"/>
    <lineage>
        <taxon>Eukaryota</taxon>
        <taxon>Fungi</taxon>
        <taxon>Dikarya</taxon>
        <taxon>Ascomycota</taxon>
        <taxon>Pezizomycotina</taxon>
        <taxon>Eurotiomycetes</taxon>
        <taxon>Eurotiomycetidae</taxon>
        <taxon>Onygenales</taxon>
        <taxon>Nannizziopsiaceae</taxon>
        <taxon>Emydomyces</taxon>
    </lineage>
</organism>
<dbReference type="GO" id="GO:0017005">
    <property type="term" value="F:3'-tyrosyl-DNA phosphodiesterase activity"/>
    <property type="evidence" value="ECO:0007669"/>
    <property type="project" value="TreeGrafter"/>
</dbReference>
<evidence type="ECO:0000256" key="2">
    <source>
        <dbReference type="PIRSR" id="PIRSR610347-2"/>
    </source>
</evidence>
<accession>A0AAF0DN77</accession>